<name>A0AAJ7C0I3_CEPCN</name>
<evidence type="ECO:0000256" key="3">
    <source>
        <dbReference type="ARBA" id="ARBA00022723"/>
    </source>
</evidence>
<evidence type="ECO:0000256" key="1">
    <source>
        <dbReference type="ARBA" id="ARBA00004642"/>
    </source>
</evidence>
<dbReference type="SMART" id="SM00980">
    <property type="entry name" value="THAP"/>
    <property type="match status" value="1"/>
</dbReference>
<feature type="coiled-coil region" evidence="13">
    <location>
        <begin position="501"/>
        <end position="528"/>
    </location>
</feature>
<evidence type="ECO:0000256" key="4">
    <source>
        <dbReference type="ARBA" id="ARBA00022771"/>
    </source>
</evidence>
<evidence type="ECO:0000256" key="8">
    <source>
        <dbReference type="ARBA" id="ARBA00023125"/>
    </source>
</evidence>
<evidence type="ECO:0000313" key="15">
    <source>
        <dbReference type="Proteomes" id="UP000694920"/>
    </source>
</evidence>
<keyword evidence="8 12" id="KW-0238">DNA-binding</keyword>
<evidence type="ECO:0000256" key="7">
    <source>
        <dbReference type="ARBA" id="ARBA00023054"/>
    </source>
</evidence>
<dbReference type="Gene3D" id="6.20.210.20">
    <property type="entry name" value="THAP domain"/>
    <property type="match status" value="1"/>
</dbReference>
<keyword evidence="5" id="KW-0862">Zinc</keyword>
<keyword evidence="4 12" id="KW-0863">Zinc-finger</keyword>
<dbReference type="InterPro" id="IPR026516">
    <property type="entry name" value="THAP1/10"/>
</dbReference>
<keyword evidence="15" id="KW-1185">Reference proteome</keyword>
<dbReference type="SMART" id="SM00692">
    <property type="entry name" value="DM3"/>
    <property type="match status" value="1"/>
</dbReference>
<evidence type="ECO:0000256" key="9">
    <source>
        <dbReference type="ARBA" id="ARBA00023163"/>
    </source>
</evidence>
<dbReference type="GO" id="GO:0008270">
    <property type="term" value="F:zinc ion binding"/>
    <property type="evidence" value="ECO:0007669"/>
    <property type="project" value="UniProtKB-KW"/>
</dbReference>
<evidence type="ECO:0000256" key="12">
    <source>
        <dbReference type="PROSITE-ProRule" id="PRU00309"/>
    </source>
</evidence>
<dbReference type="InterPro" id="IPR038441">
    <property type="entry name" value="THAP_Znf_sf"/>
</dbReference>
<dbReference type="GO" id="GO:0043565">
    <property type="term" value="F:sequence-specific DNA binding"/>
    <property type="evidence" value="ECO:0007669"/>
    <property type="project" value="InterPro"/>
</dbReference>
<accession>A0AAJ7C0I3</accession>
<evidence type="ECO:0000256" key="11">
    <source>
        <dbReference type="ARBA" id="ARBA00023306"/>
    </source>
</evidence>
<dbReference type="PANTHER" id="PTHR46600:SF1">
    <property type="entry name" value="THAP DOMAIN-CONTAINING PROTEIN 1"/>
    <property type="match status" value="1"/>
</dbReference>
<dbReference type="Proteomes" id="UP000694920">
    <property type="component" value="Unplaced"/>
</dbReference>
<dbReference type="AlphaFoldDB" id="A0AAJ7C0I3"/>
<dbReference type="InterPro" id="IPR006612">
    <property type="entry name" value="THAP_Znf"/>
</dbReference>
<protein>
    <submittedName>
        <fullName evidence="16">Uncharacterized protein LOC107269474</fullName>
    </submittedName>
</protein>
<evidence type="ECO:0000259" key="14">
    <source>
        <dbReference type="PROSITE" id="PS50950"/>
    </source>
</evidence>
<dbReference type="PROSITE" id="PS50950">
    <property type="entry name" value="ZF_THAP"/>
    <property type="match status" value="1"/>
</dbReference>
<proteinExistence type="inferred from homology"/>
<keyword evidence="10" id="KW-0539">Nucleus</keyword>
<comment type="similarity">
    <text evidence="2">Belongs to the THAP1 family.</text>
</comment>
<dbReference type="KEGG" id="ccin:107269474"/>
<feature type="domain" description="THAP-type" evidence="14">
    <location>
        <begin position="1"/>
        <end position="90"/>
    </location>
</feature>
<reference evidence="16" key="1">
    <citation type="submission" date="2025-08" db="UniProtKB">
        <authorList>
            <consortium name="RefSeq"/>
        </authorList>
    </citation>
    <scope>IDENTIFICATION</scope>
</reference>
<dbReference type="GeneID" id="107269474"/>
<dbReference type="RefSeq" id="XP_015598835.1">
    <property type="nucleotide sequence ID" value="XM_015743349.2"/>
</dbReference>
<organism evidence="15 16">
    <name type="scientific">Cephus cinctus</name>
    <name type="common">Wheat stem sawfly</name>
    <dbReference type="NCBI Taxonomy" id="211228"/>
    <lineage>
        <taxon>Eukaryota</taxon>
        <taxon>Metazoa</taxon>
        <taxon>Ecdysozoa</taxon>
        <taxon>Arthropoda</taxon>
        <taxon>Hexapoda</taxon>
        <taxon>Insecta</taxon>
        <taxon>Pterygota</taxon>
        <taxon>Neoptera</taxon>
        <taxon>Endopterygota</taxon>
        <taxon>Hymenoptera</taxon>
        <taxon>Cephoidea</taxon>
        <taxon>Cephidae</taxon>
        <taxon>Cephus</taxon>
    </lineage>
</organism>
<sequence length="654" mass="75700">MTRKCVLCKETNYRNSYSFFSAPKDPETRRKWQEAIGIDNYAVSDDTYVCSKHFHQNDIITHWVSGVPPHVITIKYKKCRLRPGAVPDLDLEMNDNTEDIDMDQYNEFKVNKETSSAPKREHTNNIKKVFTIPRTDENLDHDSTNYCNSSTIENENFLDTETYEPHYQGEIESSKSSSCKDSSQECTTFVLLEDLKEHEMEIVKEEYANVQELLYEENNGEDNILYIQGTSHHESGQSEPEMIEQSSSYSKASNRMTEYFSKESGIIIDDDTSTDIWDRDSRKHNSYAQNQPLKLVLSTKEDNVNDQILHNLDKDPLESHDGTEHSNGQIDIMLFEDLLEVYTEVALPRGWSFTVTSKGHGTTVVYLYMNVATNGVPFVEKQVYIKSDMVMRCGAVSKEVNPFIHNLVREGKELQVQTLSDIEELIEELDQRVVCEGSSSIEGFEEINSAVASRDGGKWRHKLCPVILNNGSTKCSKCSTLGNVLARCKSESNTDDASVTLLRKQRKINALQKMLRKLAKRNQRFEVMRANFKDRFRDLFSDPQKTFLNTIDSLNMPEIQKLMMKECLKASASESKKDVRYSETWVFLCLLLYVESPRMYRYMLLNNYMTLPSMRIVRRYLRQVKNDPQFYNLFQRTVEPFQPIEGEEDVKELT</sequence>
<keyword evidence="6" id="KW-0805">Transcription regulation</keyword>
<dbReference type="GO" id="GO:0005654">
    <property type="term" value="C:nucleoplasm"/>
    <property type="evidence" value="ECO:0007669"/>
    <property type="project" value="UniProtKB-SubCell"/>
</dbReference>
<evidence type="ECO:0000256" key="2">
    <source>
        <dbReference type="ARBA" id="ARBA00006177"/>
    </source>
</evidence>
<gene>
    <name evidence="16" type="primary">LOC107269474</name>
</gene>
<keyword evidence="9" id="KW-0804">Transcription</keyword>
<evidence type="ECO:0000256" key="5">
    <source>
        <dbReference type="ARBA" id="ARBA00022833"/>
    </source>
</evidence>
<dbReference type="SUPFAM" id="SSF57716">
    <property type="entry name" value="Glucocorticoid receptor-like (DNA-binding domain)"/>
    <property type="match status" value="1"/>
</dbReference>
<keyword evidence="7 13" id="KW-0175">Coiled coil</keyword>
<keyword evidence="11" id="KW-0131">Cell cycle</keyword>
<evidence type="ECO:0000256" key="10">
    <source>
        <dbReference type="ARBA" id="ARBA00023242"/>
    </source>
</evidence>
<keyword evidence="3" id="KW-0479">Metal-binding</keyword>
<dbReference type="PANTHER" id="PTHR46600">
    <property type="entry name" value="THAP DOMAIN-CONTAINING"/>
    <property type="match status" value="1"/>
</dbReference>
<evidence type="ECO:0000256" key="13">
    <source>
        <dbReference type="SAM" id="Coils"/>
    </source>
</evidence>
<evidence type="ECO:0000313" key="16">
    <source>
        <dbReference type="RefSeq" id="XP_015598835.1"/>
    </source>
</evidence>
<evidence type="ECO:0000256" key="6">
    <source>
        <dbReference type="ARBA" id="ARBA00023015"/>
    </source>
</evidence>
<dbReference type="Pfam" id="PF05485">
    <property type="entry name" value="THAP"/>
    <property type="match status" value="1"/>
</dbReference>
<comment type="subcellular location">
    <subcellularLocation>
        <location evidence="1">Nucleus</location>
        <location evidence="1">Nucleoplasm</location>
    </subcellularLocation>
</comment>